<dbReference type="PROSITE" id="PS00149">
    <property type="entry name" value="SULFATASE_2"/>
    <property type="match status" value="1"/>
</dbReference>
<evidence type="ECO:0000256" key="3">
    <source>
        <dbReference type="ARBA" id="ARBA00022801"/>
    </source>
</evidence>
<sequence>MNVNVQQRPNVIWILVDQMRAQAMSHRGDPNVSTPNLDRMAIDGVNFTQAVSGTPLCCPFRGSMLTGRYPHLSSVPALNSPLSVDAVTVAHCFRDQGYRTAYIGKWHVDGNRPELDMKDPRNNKEVRFIPRERRGGFEDWWAYENNNQPFHCYVHTDGPSGEEQLFRLNGYETDALTDLFLDWVKRRSELAPEQPFFGVLSVQPPHDPYVAPAADMSRHRAANVELRPNVPPVAGIRERAQAELAGYYAAIERIDFNVGRIRDELRRLGLDQNTYVVFFSDHGDMHGSHGQFRKMAPWEESIRIPLLVSGPTRKSYKTQECPALLNHVDIAPTTLGLCGIQPPASMQGFDYSPWIVSSNTPEQDLPESAYLSLPVPTAMQTGLIPEEGIDRPYRGIVTRDGWKYVAMESQPWLMYNLGEDPYETVNLAYNVFYQAKRRELHTMLLAWIEQTEDTFVLPQSPDSPAWKG</sequence>
<evidence type="ECO:0000313" key="7">
    <source>
        <dbReference type="Proteomes" id="UP000293142"/>
    </source>
</evidence>
<feature type="domain" description="Sulfatase N-terminal" evidence="5">
    <location>
        <begin position="9"/>
        <end position="340"/>
    </location>
</feature>
<dbReference type="CDD" id="cd16034">
    <property type="entry name" value="sulfatase_like"/>
    <property type="match status" value="1"/>
</dbReference>
<evidence type="ECO:0000256" key="2">
    <source>
        <dbReference type="ARBA" id="ARBA00022723"/>
    </source>
</evidence>
<keyword evidence="3" id="KW-0378">Hydrolase</keyword>
<dbReference type="SUPFAM" id="SSF53649">
    <property type="entry name" value="Alkaline phosphatase-like"/>
    <property type="match status" value="1"/>
</dbReference>
<dbReference type="PANTHER" id="PTHR42693:SF53">
    <property type="entry name" value="ENDO-4-O-SULFATASE"/>
    <property type="match status" value="1"/>
</dbReference>
<keyword evidence="2" id="KW-0479">Metal-binding</keyword>
<reference evidence="6 7" key="1">
    <citation type="submission" date="2019-02" db="EMBL/GenBank/DDBJ databases">
        <title>Paenibacillus sp. nov., isolated from surface-sterilized tissue of Thalictrum simplex L.</title>
        <authorList>
            <person name="Tuo L."/>
        </authorList>
    </citation>
    <scope>NUCLEOTIDE SEQUENCE [LARGE SCALE GENOMIC DNA]</scope>
    <source>
        <strain evidence="6 7">N2SHLJ1</strain>
    </source>
</reference>
<name>A0A4Q9DCT9_9BACL</name>
<comment type="caution">
    <text evidence="6">The sequence shown here is derived from an EMBL/GenBank/DDBJ whole genome shotgun (WGS) entry which is preliminary data.</text>
</comment>
<dbReference type="OrthoDB" id="9762324at2"/>
<dbReference type="EMBL" id="SIRE01000045">
    <property type="protein sequence ID" value="TBL68490.1"/>
    <property type="molecule type" value="Genomic_DNA"/>
</dbReference>
<comment type="similarity">
    <text evidence="1">Belongs to the sulfatase family.</text>
</comment>
<keyword evidence="4" id="KW-0106">Calcium</keyword>
<dbReference type="InterPro" id="IPR024607">
    <property type="entry name" value="Sulfatase_CS"/>
</dbReference>
<protein>
    <recommendedName>
        <fullName evidence="5">Sulfatase N-terminal domain-containing protein</fullName>
    </recommendedName>
</protein>
<gene>
    <name evidence="6" type="ORF">EYB31_37975</name>
</gene>
<dbReference type="Proteomes" id="UP000293142">
    <property type="component" value="Unassembled WGS sequence"/>
</dbReference>
<organism evidence="6 7">
    <name type="scientific">Paenibacillus thalictri</name>
    <dbReference type="NCBI Taxonomy" id="2527873"/>
    <lineage>
        <taxon>Bacteria</taxon>
        <taxon>Bacillati</taxon>
        <taxon>Bacillota</taxon>
        <taxon>Bacilli</taxon>
        <taxon>Bacillales</taxon>
        <taxon>Paenibacillaceae</taxon>
        <taxon>Paenibacillus</taxon>
    </lineage>
</organism>
<dbReference type="GO" id="GO:0004065">
    <property type="term" value="F:arylsulfatase activity"/>
    <property type="evidence" value="ECO:0007669"/>
    <property type="project" value="TreeGrafter"/>
</dbReference>
<keyword evidence="7" id="KW-1185">Reference proteome</keyword>
<dbReference type="GO" id="GO:0046872">
    <property type="term" value="F:metal ion binding"/>
    <property type="evidence" value="ECO:0007669"/>
    <property type="project" value="UniProtKB-KW"/>
</dbReference>
<evidence type="ECO:0000256" key="1">
    <source>
        <dbReference type="ARBA" id="ARBA00008779"/>
    </source>
</evidence>
<evidence type="ECO:0000256" key="4">
    <source>
        <dbReference type="ARBA" id="ARBA00022837"/>
    </source>
</evidence>
<dbReference type="AlphaFoldDB" id="A0A4Q9DCT9"/>
<accession>A0A4Q9DCT9</accession>
<dbReference type="Pfam" id="PF00884">
    <property type="entry name" value="Sulfatase"/>
    <property type="match status" value="1"/>
</dbReference>
<dbReference type="InterPro" id="IPR017850">
    <property type="entry name" value="Alkaline_phosphatase_core_sf"/>
</dbReference>
<dbReference type="InterPro" id="IPR000917">
    <property type="entry name" value="Sulfatase_N"/>
</dbReference>
<dbReference type="Gene3D" id="3.40.720.10">
    <property type="entry name" value="Alkaline Phosphatase, subunit A"/>
    <property type="match status" value="1"/>
</dbReference>
<proteinExistence type="inferred from homology"/>
<dbReference type="InterPro" id="IPR050738">
    <property type="entry name" value="Sulfatase"/>
</dbReference>
<evidence type="ECO:0000259" key="5">
    <source>
        <dbReference type="Pfam" id="PF00884"/>
    </source>
</evidence>
<dbReference type="PANTHER" id="PTHR42693">
    <property type="entry name" value="ARYLSULFATASE FAMILY MEMBER"/>
    <property type="match status" value="1"/>
</dbReference>
<dbReference type="RefSeq" id="WP_131018843.1">
    <property type="nucleotide sequence ID" value="NZ_SIRE01000045.1"/>
</dbReference>
<evidence type="ECO:0000313" key="6">
    <source>
        <dbReference type="EMBL" id="TBL68490.1"/>
    </source>
</evidence>